<dbReference type="InterPro" id="IPR029010">
    <property type="entry name" value="ThuA-like"/>
</dbReference>
<accession>A0A7W8EC53</accession>
<dbReference type="AlphaFoldDB" id="A0A7W8EC53"/>
<dbReference type="RefSeq" id="WP_260331280.1">
    <property type="nucleotide sequence ID" value="NZ_JACHIO010000026.1"/>
</dbReference>
<reference evidence="3 4" key="1">
    <citation type="submission" date="2020-08" db="EMBL/GenBank/DDBJ databases">
        <title>Genomic Encyclopedia of Type Strains, Phase IV (KMG-V): Genome sequencing to study the core and pangenomes of soil and plant-associated prokaryotes.</title>
        <authorList>
            <person name="Whitman W."/>
        </authorList>
    </citation>
    <scope>NUCLEOTIDE SEQUENCE [LARGE SCALE GENOMIC DNA]</scope>
    <source>
        <strain evidence="3 4">X5P3</strain>
    </source>
</reference>
<protein>
    <submittedName>
        <fullName evidence="3">Type 1 glutamine amidotransferase</fullName>
    </submittedName>
</protein>
<feature type="domain" description="ThuA-like" evidence="2">
    <location>
        <begin position="30"/>
        <end position="247"/>
    </location>
</feature>
<evidence type="ECO:0000259" key="2">
    <source>
        <dbReference type="Pfam" id="PF06283"/>
    </source>
</evidence>
<dbReference type="SUPFAM" id="SSF52317">
    <property type="entry name" value="Class I glutamine amidotransferase-like"/>
    <property type="match status" value="1"/>
</dbReference>
<keyword evidence="3" id="KW-0315">Glutamine amidotransferase</keyword>
<dbReference type="Pfam" id="PF06283">
    <property type="entry name" value="ThuA"/>
    <property type="match status" value="1"/>
</dbReference>
<dbReference type="Proteomes" id="UP000584867">
    <property type="component" value="Unassembled WGS sequence"/>
</dbReference>
<keyword evidence="3" id="KW-0808">Transferase</keyword>
<dbReference type="Gene3D" id="3.40.50.880">
    <property type="match status" value="1"/>
</dbReference>
<gene>
    <name evidence="3" type="ORF">HDF15_004708</name>
</gene>
<name>A0A7W8EC53_9BACT</name>
<dbReference type="PANTHER" id="PTHR40469">
    <property type="entry name" value="SECRETED GLYCOSYL HYDROLASE"/>
    <property type="match status" value="1"/>
</dbReference>
<evidence type="ECO:0000313" key="3">
    <source>
        <dbReference type="EMBL" id="MBB5066331.1"/>
    </source>
</evidence>
<comment type="caution">
    <text evidence="3">The sequence shown here is derived from an EMBL/GenBank/DDBJ whole genome shotgun (WGS) entry which is preliminary data.</text>
</comment>
<dbReference type="GO" id="GO:0016740">
    <property type="term" value="F:transferase activity"/>
    <property type="evidence" value="ECO:0007669"/>
    <property type="project" value="UniProtKB-KW"/>
</dbReference>
<evidence type="ECO:0000313" key="4">
    <source>
        <dbReference type="Proteomes" id="UP000584867"/>
    </source>
</evidence>
<feature type="signal peptide" evidence="1">
    <location>
        <begin position="1"/>
        <end position="17"/>
    </location>
</feature>
<keyword evidence="1" id="KW-0732">Signal</keyword>
<sequence length="253" mass="28880">MIRFMRSLSFFAILAFAATALFGQTKPLHVLAFYTTHGEQDHVDFALQAISFFQEMSKRDHFDFETTSNWDDMSSSHLKQYEVVLWLNDAPSTAMQRTAFQDYMEHGGAWLGFHVAGYMDSRATWPWFADFLGTVFSGNSWPPLPARLDIDDPSHPAVKGLPASYTSPANEWYSWQPDLRKNHDIKVLMTLAPSNYPLGFKDTLTSGDVPVTWTNTKYKMIYTNMGHGNKILTSPEQNLFFENALLWLGGRNQ</sequence>
<dbReference type="InterPro" id="IPR029062">
    <property type="entry name" value="Class_I_gatase-like"/>
</dbReference>
<feature type="chain" id="PRO_5031457266" evidence="1">
    <location>
        <begin position="18"/>
        <end position="253"/>
    </location>
</feature>
<dbReference type="PANTHER" id="PTHR40469:SF2">
    <property type="entry name" value="GALACTOSE-BINDING DOMAIN-LIKE SUPERFAMILY PROTEIN"/>
    <property type="match status" value="1"/>
</dbReference>
<proteinExistence type="predicted"/>
<dbReference type="EMBL" id="JACHIO010000026">
    <property type="protein sequence ID" value="MBB5066331.1"/>
    <property type="molecule type" value="Genomic_DNA"/>
</dbReference>
<organism evidence="3 4">
    <name type="scientific">Granulicella mallensis</name>
    <dbReference type="NCBI Taxonomy" id="940614"/>
    <lineage>
        <taxon>Bacteria</taxon>
        <taxon>Pseudomonadati</taxon>
        <taxon>Acidobacteriota</taxon>
        <taxon>Terriglobia</taxon>
        <taxon>Terriglobales</taxon>
        <taxon>Acidobacteriaceae</taxon>
        <taxon>Granulicella</taxon>
    </lineage>
</organism>
<evidence type="ECO:0000256" key="1">
    <source>
        <dbReference type="SAM" id="SignalP"/>
    </source>
</evidence>